<comment type="subcellular location">
    <subcellularLocation>
        <location evidence="1">Cell inner membrane</location>
        <topology evidence="1">Multi-pass membrane protein</topology>
    </subcellularLocation>
</comment>
<dbReference type="PANTHER" id="PTHR35011:SF2">
    <property type="entry name" value="2,3-DIKETO-L-GULONATE TRAP TRANSPORTER SMALL PERMEASE PROTEIN YIAM"/>
    <property type="match status" value="1"/>
</dbReference>
<feature type="transmembrane region" description="Helical" evidence="9">
    <location>
        <begin position="93"/>
        <end position="112"/>
    </location>
</feature>
<dbReference type="InterPro" id="IPR007387">
    <property type="entry name" value="TRAP_DctQ"/>
</dbReference>
<feature type="transmembrane region" description="Helical" evidence="9">
    <location>
        <begin position="55"/>
        <end position="72"/>
    </location>
</feature>
<keyword evidence="12" id="KW-1185">Reference proteome</keyword>
<keyword evidence="4" id="KW-0997">Cell inner membrane</keyword>
<name>A0A1M6GK80_9FIRM</name>
<protein>
    <submittedName>
        <fullName evidence="11">TRAP-type C4-dicarboxylate transport system, small permease component</fullName>
    </submittedName>
</protein>
<evidence type="ECO:0000256" key="3">
    <source>
        <dbReference type="ARBA" id="ARBA00022475"/>
    </source>
</evidence>
<keyword evidence="7 9" id="KW-0472">Membrane</keyword>
<dbReference type="GO" id="GO:0022857">
    <property type="term" value="F:transmembrane transporter activity"/>
    <property type="evidence" value="ECO:0007669"/>
    <property type="project" value="TreeGrafter"/>
</dbReference>
<evidence type="ECO:0000256" key="6">
    <source>
        <dbReference type="ARBA" id="ARBA00022989"/>
    </source>
</evidence>
<evidence type="ECO:0000313" key="12">
    <source>
        <dbReference type="Proteomes" id="UP000184052"/>
    </source>
</evidence>
<dbReference type="STRING" id="1121476.SAMN02745751_01744"/>
<organism evidence="11 12">
    <name type="scientific">Dethiosulfatibacter aminovorans DSM 17477</name>
    <dbReference type="NCBI Taxonomy" id="1121476"/>
    <lineage>
        <taxon>Bacteria</taxon>
        <taxon>Bacillati</taxon>
        <taxon>Bacillota</taxon>
        <taxon>Tissierellia</taxon>
        <taxon>Dethiosulfatibacter</taxon>
    </lineage>
</organism>
<dbReference type="GO" id="GO:0015740">
    <property type="term" value="P:C4-dicarboxylate transport"/>
    <property type="evidence" value="ECO:0007669"/>
    <property type="project" value="TreeGrafter"/>
</dbReference>
<dbReference type="Pfam" id="PF04290">
    <property type="entry name" value="DctQ"/>
    <property type="match status" value="1"/>
</dbReference>
<sequence length="202" mass="23691">MKKLIYLCESVLNRFINFLKTITGYAIFLFMALLFFQVCMRFIFNHPIYGIDEMVTFFMIWTMSMGWCTVYWDNEHAVLEFVMKKMPHLFQRIMYNVTNLIVVIISIIYIPGSKKLFDMQMKMTPVGGLDFSKAYYYALPVLVMSIIMLVLSIYKTIAYLVTGDDKLVAPVQEEVLALLELDESRTRKEKERGGDNDDEWNS</sequence>
<dbReference type="AlphaFoldDB" id="A0A1M6GK80"/>
<dbReference type="InterPro" id="IPR055348">
    <property type="entry name" value="DctQ"/>
</dbReference>
<evidence type="ECO:0000313" key="11">
    <source>
        <dbReference type="EMBL" id="SHJ10330.1"/>
    </source>
</evidence>
<feature type="transmembrane region" description="Helical" evidence="9">
    <location>
        <begin position="134"/>
        <end position="154"/>
    </location>
</feature>
<evidence type="ECO:0000256" key="2">
    <source>
        <dbReference type="ARBA" id="ARBA00022448"/>
    </source>
</evidence>
<keyword evidence="5 9" id="KW-0812">Transmembrane</keyword>
<evidence type="ECO:0000256" key="8">
    <source>
        <dbReference type="ARBA" id="ARBA00038436"/>
    </source>
</evidence>
<evidence type="ECO:0000259" key="10">
    <source>
        <dbReference type="Pfam" id="PF04290"/>
    </source>
</evidence>
<dbReference type="PANTHER" id="PTHR35011">
    <property type="entry name" value="2,3-DIKETO-L-GULONATE TRAP TRANSPORTER SMALL PERMEASE PROTEIN YIAM"/>
    <property type="match status" value="1"/>
</dbReference>
<dbReference type="Proteomes" id="UP000184052">
    <property type="component" value="Unassembled WGS sequence"/>
</dbReference>
<reference evidence="11 12" key="1">
    <citation type="submission" date="2016-11" db="EMBL/GenBank/DDBJ databases">
        <authorList>
            <person name="Jaros S."/>
            <person name="Januszkiewicz K."/>
            <person name="Wedrychowicz H."/>
        </authorList>
    </citation>
    <scope>NUCLEOTIDE SEQUENCE [LARGE SCALE GENOMIC DNA]</scope>
    <source>
        <strain evidence="11 12">DSM 17477</strain>
    </source>
</reference>
<keyword evidence="6 9" id="KW-1133">Transmembrane helix</keyword>
<keyword evidence="3" id="KW-1003">Cell membrane</keyword>
<keyword evidence="2" id="KW-0813">Transport</keyword>
<evidence type="ECO:0000256" key="4">
    <source>
        <dbReference type="ARBA" id="ARBA00022519"/>
    </source>
</evidence>
<proteinExistence type="inferred from homology"/>
<evidence type="ECO:0000256" key="1">
    <source>
        <dbReference type="ARBA" id="ARBA00004429"/>
    </source>
</evidence>
<dbReference type="OrthoDB" id="1955602at2"/>
<evidence type="ECO:0000256" key="9">
    <source>
        <dbReference type="SAM" id="Phobius"/>
    </source>
</evidence>
<feature type="transmembrane region" description="Helical" evidence="9">
    <location>
        <begin position="21"/>
        <end position="43"/>
    </location>
</feature>
<evidence type="ECO:0000256" key="5">
    <source>
        <dbReference type="ARBA" id="ARBA00022692"/>
    </source>
</evidence>
<accession>A0A1M6GK80</accession>
<feature type="domain" description="Tripartite ATP-independent periplasmic transporters DctQ component" evidence="10">
    <location>
        <begin position="31"/>
        <end position="155"/>
    </location>
</feature>
<evidence type="ECO:0000256" key="7">
    <source>
        <dbReference type="ARBA" id="ARBA00023136"/>
    </source>
</evidence>
<comment type="similarity">
    <text evidence="8">Belongs to the TRAP transporter small permease family.</text>
</comment>
<gene>
    <name evidence="11" type="ORF">SAMN02745751_01744</name>
</gene>
<dbReference type="GO" id="GO:0005886">
    <property type="term" value="C:plasma membrane"/>
    <property type="evidence" value="ECO:0007669"/>
    <property type="project" value="UniProtKB-SubCell"/>
</dbReference>
<dbReference type="EMBL" id="FQZL01000011">
    <property type="protein sequence ID" value="SHJ10330.1"/>
    <property type="molecule type" value="Genomic_DNA"/>
</dbReference>